<evidence type="ECO:0008006" key="4">
    <source>
        <dbReference type="Google" id="ProtNLM"/>
    </source>
</evidence>
<dbReference type="Proteomes" id="UP000516444">
    <property type="component" value="Chromosome"/>
</dbReference>
<proteinExistence type="predicted"/>
<protein>
    <recommendedName>
        <fullName evidence="4">SapB/AmfS family lantipeptide</fullName>
    </recommendedName>
</protein>
<evidence type="ECO:0000313" key="2">
    <source>
        <dbReference type="EMBL" id="BCL25893.1"/>
    </source>
</evidence>
<dbReference type="AlphaFoldDB" id="A0A7G1NRK2"/>
<evidence type="ECO:0000256" key="1">
    <source>
        <dbReference type="SAM" id="MobiDB-lite"/>
    </source>
</evidence>
<feature type="region of interest" description="Disordered" evidence="1">
    <location>
        <begin position="1"/>
        <end position="23"/>
    </location>
</feature>
<sequence>MTRSDPVPTRRTGTGDRKHSERKPIMALLDLQTMESDDITGGGNSTLSLLSCVSAASVTLCL</sequence>
<accession>A0A7G1NRK2</accession>
<keyword evidence="3" id="KW-1185">Reference proteome</keyword>
<dbReference type="KEGG" id="sgm:GCM10017557_07520"/>
<dbReference type="EMBL" id="AP023440">
    <property type="protein sequence ID" value="BCL25893.1"/>
    <property type="molecule type" value="Genomic_DNA"/>
</dbReference>
<dbReference type="Pfam" id="PF19402">
    <property type="entry name" value="RamS"/>
    <property type="match status" value="1"/>
</dbReference>
<name>A0A7G1NRK2_9ACTN</name>
<dbReference type="InterPro" id="IPR045825">
    <property type="entry name" value="RamS"/>
</dbReference>
<gene>
    <name evidence="2" type="ORF">GCM10017557_07520</name>
</gene>
<organism evidence="2 3">
    <name type="scientific">Streptomyces aurantiacus</name>
    <dbReference type="NCBI Taxonomy" id="47760"/>
    <lineage>
        <taxon>Bacteria</taxon>
        <taxon>Bacillati</taxon>
        <taxon>Actinomycetota</taxon>
        <taxon>Actinomycetes</taxon>
        <taxon>Kitasatosporales</taxon>
        <taxon>Streptomycetaceae</taxon>
        <taxon>Streptomyces</taxon>
        <taxon>Streptomyces aurantiacus group</taxon>
    </lineage>
</organism>
<dbReference type="NCBIfam" id="NF033212">
    <property type="entry name" value="SapB_AmfS_lanti"/>
    <property type="match status" value="1"/>
</dbReference>
<evidence type="ECO:0000313" key="3">
    <source>
        <dbReference type="Proteomes" id="UP000516444"/>
    </source>
</evidence>
<feature type="compositionally biased region" description="Basic and acidic residues" evidence="1">
    <location>
        <begin position="13"/>
        <end position="23"/>
    </location>
</feature>
<reference evidence="2 3" key="1">
    <citation type="journal article" date="2014" name="Int. J. Syst. Evol. Microbiol.">
        <title>Complete genome sequence of Corynebacterium casei LMG S-19264T (=DSM 44701T), isolated from a smear-ripened cheese.</title>
        <authorList>
            <consortium name="US DOE Joint Genome Institute (JGI-PGF)"/>
            <person name="Walter F."/>
            <person name="Albersmeier A."/>
            <person name="Kalinowski J."/>
            <person name="Ruckert C."/>
        </authorList>
    </citation>
    <scope>NUCLEOTIDE SEQUENCE [LARGE SCALE GENOMIC DNA]</scope>
    <source>
        <strain evidence="2 3">JCM 4677</strain>
    </source>
</reference>